<dbReference type="AlphaFoldDB" id="A0A9P8Y920"/>
<organism evidence="1 2">
    <name type="scientific">Microdochium trichocladiopsis</name>
    <dbReference type="NCBI Taxonomy" id="1682393"/>
    <lineage>
        <taxon>Eukaryota</taxon>
        <taxon>Fungi</taxon>
        <taxon>Dikarya</taxon>
        <taxon>Ascomycota</taxon>
        <taxon>Pezizomycotina</taxon>
        <taxon>Sordariomycetes</taxon>
        <taxon>Xylariomycetidae</taxon>
        <taxon>Xylariales</taxon>
        <taxon>Microdochiaceae</taxon>
        <taxon>Microdochium</taxon>
    </lineage>
</organism>
<accession>A0A9P8Y920</accession>
<keyword evidence="2" id="KW-1185">Reference proteome</keyword>
<protein>
    <submittedName>
        <fullName evidence="1">Uncharacterized protein</fullName>
    </submittedName>
</protein>
<dbReference type="RefSeq" id="XP_046014241.1">
    <property type="nucleotide sequence ID" value="XM_046161859.1"/>
</dbReference>
<dbReference type="Proteomes" id="UP000756346">
    <property type="component" value="Unassembled WGS sequence"/>
</dbReference>
<sequence length="177" mass="19456">MAPDGHVPELQSLHNVLDQTLTWMEVESSEIPVQCSTTALLDSSFTRLVALLDDPLQLAVGPRERSWTDSGGDGVDAALWVEIHVADVERPQDLNLGWPGPAARVVGGCGMVGSPRQAMPQAGLGRKQVVTAAPQAHRFFLLEWVCRGWLPLVCLFFQRRVASSDVWVVWVDEFAGW</sequence>
<reference evidence="1" key="1">
    <citation type="journal article" date="2021" name="Nat. Commun.">
        <title>Genetic determinants of endophytism in the Arabidopsis root mycobiome.</title>
        <authorList>
            <person name="Mesny F."/>
            <person name="Miyauchi S."/>
            <person name="Thiergart T."/>
            <person name="Pickel B."/>
            <person name="Atanasova L."/>
            <person name="Karlsson M."/>
            <person name="Huettel B."/>
            <person name="Barry K.W."/>
            <person name="Haridas S."/>
            <person name="Chen C."/>
            <person name="Bauer D."/>
            <person name="Andreopoulos W."/>
            <person name="Pangilinan J."/>
            <person name="LaButti K."/>
            <person name="Riley R."/>
            <person name="Lipzen A."/>
            <person name="Clum A."/>
            <person name="Drula E."/>
            <person name="Henrissat B."/>
            <person name="Kohler A."/>
            <person name="Grigoriev I.V."/>
            <person name="Martin F.M."/>
            <person name="Hacquard S."/>
        </authorList>
    </citation>
    <scope>NUCLEOTIDE SEQUENCE</scope>
    <source>
        <strain evidence="1">MPI-CAGE-CH-0230</strain>
    </source>
</reference>
<proteinExistence type="predicted"/>
<name>A0A9P8Y920_9PEZI</name>
<evidence type="ECO:0000313" key="1">
    <source>
        <dbReference type="EMBL" id="KAH7033409.1"/>
    </source>
</evidence>
<gene>
    <name evidence="1" type="ORF">B0I36DRAFT_408039</name>
</gene>
<comment type="caution">
    <text evidence="1">The sequence shown here is derived from an EMBL/GenBank/DDBJ whole genome shotgun (WGS) entry which is preliminary data.</text>
</comment>
<evidence type="ECO:0000313" key="2">
    <source>
        <dbReference type="Proteomes" id="UP000756346"/>
    </source>
</evidence>
<dbReference type="GeneID" id="70191405"/>
<dbReference type="EMBL" id="JAGTJQ010000004">
    <property type="protein sequence ID" value="KAH7033409.1"/>
    <property type="molecule type" value="Genomic_DNA"/>
</dbReference>